<evidence type="ECO:0000256" key="4">
    <source>
        <dbReference type="ARBA" id="ARBA00022801"/>
    </source>
</evidence>
<keyword evidence="4" id="KW-0378">Hydrolase</keyword>
<keyword evidence="7" id="KW-0234">DNA repair</keyword>
<gene>
    <name evidence="13" type="ORF">niasHS_010081</name>
</gene>
<dbReference type="PROSITE" id="PS51194">
    <property type="entry name" value="HELICASE_CTER"/>
    <property type="match status" value="1"/>
</dbReference>
<dbReference type="Gene3D" id="3.40.50.300">
    <property type="entry name" value="P-loop containing nucleotide triphosphate hydrolases"/>
    <property type="match status" value="2"/>
</dbReference>
<evidence type="ECO:0000256" key="3">
    <source>
        <dbReference type="ARBA" id="ARBA00022763"/>
    </source>
</evidence>
<dbReference type="Pfam" id="PF25453">
    <property type="entry name" value="DUF7898"/>
    <property type="match status" value="1"/>
</dbReference>
<dbReference type="FunFam" id="3.40.50.300:FF:000813">
    <property type="entry name" value="helicase POLQ-like isoform X1"/>
    <property type="match status" value="1"/>
</dbReference>
<dbReference type="GO" id="GO:0006281">
    <property type="term" value="P:DNA repair"/>
    <property type="evidence" value="ECO:0007669"/>
    <property type="project" value="UniProtKB-KW"/>
</dbReference>
<dbReference type="GO" id="GO:0043138">
    <property type="term" value="F:3'-5' DNA helicase activity"/>
    <property type="evidence" value="ECO:0007669"/>
    <property type="project" value="UniProtKB-EC"/>
</dbReference>
<dbReference type="GO" id="GO:0016787">
    <property type="term" value="F:hydrolase activity"/>
    <property type="evidence" value="ECO:0007669"/>
    <property type="project" value="UniProtKB-KW"/>
</dbReference>
<protein>
    <recommendedName>
        <fullName evidence="15">Helicase POLQ-like</fullName>
    </recommendedName>
</protein>
<evidence type="ECO:0008006" key="15">
    <source>
        <dbReference type="Google" id="ProtNLM"/>
    </source>
</evidence>
<accession>A0ABD2IYN0</accession>
<evidence type="ECO:0000256" key="10">
    <source>
        <dbReference type="SAM" id="MobiDB-lite"/>
    </source>
</evidence>
<dbReference type="SMART" id="SM00487">
    <property type="entry name" value="DEXDc"/>
    <property type="match status" value="1"/>
</dbReference>
<evidence type="ECO:0000313" key="14">
    <source>
        <dbReference type="Proteomes" id="UP001620645"/>
    </source>
</evidence>
<dbReference type="InterPro" id="IPR050474">
    <property type="entry name" value="Hel308_SKI2-like"/>
</dbReference>
<organism evidence="13 14">
    <name type="scientific">Heterodera schachtii</name>
    <name type="common">Sugarbeet cyst nematode worm</name>
    <name type="synonym">Tylenchus schachtii</name>
    <dbReference type="NCBI Taxonomy" id="97005"/>
    <lineage>
        <taxon>Eukaryota</taxon>
        <taxon>Metazoa</taxon>
        <taxon>Ecdysozoa</taxon>
        <taxon>Nematoda</taxon>
        <taxon>Chromadorea</taxon>
        <taxon>Rhabditida</taxon>
        <taxon>Tylenchina</taxon>
        <taxon>Tylenchomorpha</taxon>
        <taxon>Tylenchoidea</taxon>
        <taxon>Heteroderidae</taxon>
        <taxon>Heteroderinae</taxon>
        <taxon>Heterodera</taxon>
    </lineage>
</organism>
<dbReference type="AlphaFoldDB" id="A0ABD2IYN0"/>
<evidence type="ECO:0000256" key="6">
    <source>
        <dbReference type="ARBA" id="ARBA00022840"/>
    </source>
</evidence>
<keyword evidence="8" id="KW-0539">Nucleus</keyword>
<keyword evidence="6" id="KW-0067">ATP-binding</keyword>
<evidence type="ECO:0000256" key="2">
    <source>
        <dbReference type="ARBA" id="ARBA00022741"/>
    </source>
</evidence>
<dbReference type="CDD" id="cd18795">
    <property type="entry name" value="SF2_C_Ski2"/>
    <property type="match status" value="1"/>
</dbReference>
<evidence type="ECO:0000256" key="9">
    <source>
        <dbReference type="ARBA" id="ARBA00048988"/>
    </source>
</evidence>
<dbReference type="PROSITE" id="PS51192">
    <property type="entry name" value="HELICASE_ATP_BIND_1"/>
    <property type="match status" value="1"/>
</dbReference>
<dbReference type="Gene3D" id="1.10.10.10">
    <property type="entry name" value="Winged helix-like DNA-binding domain superfamily/Winged helix DNA-binding domain"/>
    <property type="match status" value="1"/>
</dbReference>
<dbReference type="PANTHER" id="PTHR47961:SF12">
    <property type="entry name" value="HELICASE POLQ-LIKE"/>
    <property type="match status" value="1"/>
</dbReference>
<dbReference type="InterPro" id="IPR027417">
    <property type="entry name" value="P-loop_NTPase"/>
</dbReference>
<sequence length="798" mass="90263">MDVLDTYQHIRDFDSLYAWQRECLEDERLVEGRENFVLWLPTGAGKTVVAELMMLRECVRWRRNCLLILPYVAIVQEKVISLASFEEKLGIIVEEYAAAKGRFPPIRRRTAKSIYICTIEKANGLVNSLIENGRAHELGLVIVDEIHMLGEQGGRGALLEQCLCKLLFRPTNEQQQERVQLIGMSATLGNASELCRFLGANLFRTHFRPVALIERIKLHDKLFRVDEQGEWRMEKELEKGNKELERRDPDGLFKLLGNLLKGSVLIFCPTKQSCENVCQMLSNFSPKQLRDHRADERNALIGRLMDEHEGLICPVLSACIRNGVAYHHSGLSSDERQLVEGAYKSGIISVICCTSTLAAGVNLPARRVIIRSPHVGREQLKKAQYLQMIGRAGRAGLDDKGDSIVILHHGTEAQTFKKMHEGPIEPCLSGLSDQVQLEGFFLDLIVLKLCSSLDDLFRFLRHSLFGVQHTDDTELLSFVERTVQSLLDKKMIVRQEIDLFAATQIGSATFNANFNPQMALDMCSDLGANLGKGIVLISHFHLLYNCVPLDVAVQVDWNLFYNEYLGLSSEERQLIHSMGLSEAVLIRHIHSHHQQKDPSKGMRIYVVFMLRKIWNQKPLWEVARYFGVPRGWLQSVLQSAVCQSSSIVRFAERTPDLWALRSLLPEMVRRLCECSRQELIPLLRIECVKIGRARQLYENGFRTVGSIAKAEPCQLIKALEGKLSCWQCRRMISSAKAIIRDQIAEKAMELEELGADGLLAFPPTFSLDYQTVDQRQNYESAAANTPTSDDDSGTGTLS</sequence>
<dbReference type="SMART" id="SM00490">
    <property type="entry name" value="HELICc"/>
    <property type="match status" value="1"/>
</dbReference>
<evidence type="ECO:0000256" key="7">
    <source>
        <dbReference type="ARBA" id="ARBA00023204"/>
    </source>
</evidence>
<proteinExistence type="predicted"/>
<comment type="caution">
    <text evidence="13">The sequence shown here is derived from an EMBL/GenBank/DDBJ whole genome shotgun (WGS) entry which is preliminary data.</text>
</comment>
<name>A0ABD2IYN0_HETSC</name>
<evidence type="ECO:0000256" key="5">
    <source>
        <dbReference type="ARBA" id="ARBA00022806"/>
    </source>
</evidence>
<dbReference type="SUPFAM" id="SSF52540">
    <property type="entry name" value="P-loop containing nucleoside triphosphate hydrolases"/>
    <property type="match status" value="1"/>
</dbReference>
<feature type="domain" description="Helicase ATP-binding" evidence="11">
    <location>
        <begin position="27"/>
        <end position="206"/>
    </location>
</feature>
<comment type="catalytic activity">
    <reaction evidence="9">
        <text>ATP + H2O = ADP + phosphate + H(+)</text>
        <dbReference type="Rhea" id="RHEA:13065"/>
        <dbReference type="ChEBI" id="CHEBI:15377"/>
        <dbReference type="ChEBI" id="CHEBI:15378"/>
        <dbReference type="ChEBI" id="CHEBI:30616"/>
        <dbReference type="ChEBI" id="CHEBI:43474"/>
        <dbReference type="ChEBI" id="CHEBI:456216"/>
        <dbReference type="EC" id="5.6.2.4"/>
    </reaction>
</comment>
<dbReference type="SUPFAM" id="SSF46785">
    <property type="entry name" value="Winged helix' DNA-binding domain"/>
    <property type="match status" value="1"/>
</dbReference>
<keyword evidence="3" id="KW-0227">DNA damage</keyword>
<reference evidence="13 14" key="1">
    <citation type="submission" date="2024-10" db="EMBL/GenBank/DDBJ databases">
        <authorList>
            <person name="Kim D."/>
        </authorList>
    </citation>
    <scope>NUCLEOTIDE SEQUENCE [LARGE SCALE GENOMIC DNA]</scope>
    <source>
        <strain evidence="13">Taebaek</strain>
    </source>
</reference>
<dbReference type="Pfam" id="PF00271">
    <property type="entry name" value="Helicase_C"/>
    <property type="match status" value="1"/>
</dbReference>
<dbReference type="EMBL" id="JBICCN010000232">
    <property type="protein sequence ID" value="KAL3085012.1"/>
    <property type="molecule type" value="Genomic_DNA"/>
</dbReference>
<dbReference type="InterPro" id="IPR011545">
    <property type="entry name" value="DEAD/DEAH_box_helicase_dom"/>
</dbReference>
<dbReference type="GO" id="GO:0005524">
    <property type="term" value="F:ATP binding"/>
    <property type="evidence" value="ECO:0007669"/>
    <property type="project" value="UniProtKB-KW"/>
</dbReference>
<dbReference type="InterPro" id="IPR001650">
    <property type="entry name" value="Helicase_C-like"/>
</dbReference>
<dbReference type="Gene3D" id="1.10.3380.20">
    <property type="match status" value="1"/>
</dbReference>
<keyword evidence="14" id="KW-1185">Reference proteome</keyword>
<evidence type="ECO:0000256" key="1">
    <source>
        <dbReference type="ARBA" id="ARBA00004123"/>
    </source>
</evidence>
<feature type="domain" description="Helicase C-terminal" evidence="12">
    <location>
        <begin position="251"/>
        <end position="439"/>
    </location>
</feature>
<dbReference type="Pfam" id="PF21099">
    <property type="entry name" value="POLQ_helical"/>
    <property type="match status" value="1"/>
</dbReference>
<dbReference type="InterPro" id="IPR036390">
    <property type="entry name" value="WH_DNA-bd_sf"/>
</dbReference>
<dbReference type="CDD" id="cd18026">
    <property type="entry name" value="DEXHc_POLQ-like"/>
    <property type="match status" value="1"/>
</dbReference>
<dbReference type="Pfam" id="PF00270">
    <property type="entry name" value="DEAD"/>
    <property type="match status" value="1"/>
</dbReference>
<dbReference type="InterPro" id="IPR036388">
    <property type="entry name" value="WH-like_DNA-bd_sf"/>
</dbReference>
<evidence type="ECO:0000256" key="8">
    <source>
        <dbReference type="ARBA" id="ARBA00023242"/>
    </source>
</evidence>
<dbReference type="InterPro" id="IPR048960">
    <property type="entry name" value="POLQ-like_helical"/>
</dbReference>
<dbReference type="Pfam" id="PF20470">
    <property type="entry name" value="HTH_61"/>
    <property type="match status" value="1"/>
</dbReference>
<dbReference type="PANTHER" id="PTHR47961">
    <property type="entry name" value="DNA POLYMERASE THETA, PUTATIVE (AFU_ORTHOLOGUE AFUA_1G05260)-RELATED"/>
    <property type="match status" value="1"/>
</dbReference>
<evidence type="ECO:0000259" key="11">
    <source>
        <dbReference type="PROSITE" id="PS51192"/>
    </source>
</evidence>
<dbReference type="SUPFAM" id="SSF158702">
    <property type="entry name" value="Sec63 N-terminal domain-like"/>
    <property type="match status" value="1"/>
</dbReference>
<dbReference type="Proteomes" id="UP001620645">
    <property type="component" value="Unassembled WGS sequence"/>
</dbReference>
<evidence type="ECO:0000259" key="12">
    <source>
        <dbReference type="PROSITE" id="PS51194"/>
    </source>
</evidence>
<dbReference type="InterPro" id="IPR057220">
    <property type="entry name" value="DUF7898"/>
</dbReference>
<feature type="region of interest" description="Disordered" evidence="10">
    <location>
        <begin position="778"/>
        <end position="798"/>
    </location>
</feature>
<dbReference type="InterPro" id="IPR014001">
    <property type="entry name" value="Helicase_ATP-bd"/>
</dbReference>
<evidence type="ECO:0000313" key="13">
    <source>
        <dbReference type="EMBL" id="KAL3085012.1"/>
    </source>
</evidence>
<dbReference type="InterPro" id="IPR046931">
    <property type="entry name" value="HTH_61"/>
</dbReference>
<keyword evidence="2" id="KW-0547">Nucleotide-binding</keyword>
<comment type="subcellular location">
    <subcellularLocation>
        <location evidence="1">Nucleus</location>
    </subcellularLocation>
</comment>
<dbReference type="GO" id="GO:0005634">
    <property type="term" value="C:nucleus"/>
    <property type="evidence" value="ECO:0007669"/>
    <property type="project" value="UniProtKB-SubCell"/>
</dbReference>
<keyword evidence="5" id="KW-0347">Helicase</keyword>